<dbReference type="InterPro" id="IPR029039">
    <property type="entry name" value="Flavoprotein-like_sf"/>
</dbReference>
<dbReference type="GO" id="GO:0003955">
    <property type="term" value="F:NAD(P)H dehydrogenase (quinone) activity"/>
    <property type="evidence" value="ECO:0007669"/>
    <property type="project" value="UniProtKB-EC"/>
</dbReference>
<reference evidence="4 5" key="1">
    <citation type="submission" date="2020-03" db="EMBL/GenBank/DDBJ databases">
        <title>Genomic Encyclopedia of Type Strains, Phase IV (KMG-IV): sequencing the most valuable type-strain genomes for metagenomic binning, comparative biology and taxonomic classification.</title>
        <authorList>
            <person name="Goeker M."/>
        </authorList>
    </citation>
    <scope>NUCLEOTIDE SEQUENCE [LARGE SCALE GENOMIC DNA]</scope>
    <source>
        <strain evidence="4 5">DSM 105096</strain>
    </source>
</reference>
<comment type="caution">
    <text evidence="4">The sequence shown here is derived from an EMBL/GenBank/DDBJ whole genome shotgun (WGS) entry which is preliminary data.</text>
</comment>
<evidence type="ECO:0000259" key="3">
    <source>
        <dbReference type="Pfam" id="PF02525"/>
    </source>
</evidence>
<proteinExistence type="inferred from homology"/>
<evidence type="ECO:0000313" key="4">
    <source>
        <dbReference type="EMBL" id="NJC26625.1"/>
    </source>
</evidence>
<organism evidence="4 5">
    <name type="scientific">Neolewinella antarctica</name>
    <dbReference type="NCBI Taxonomy" id="442734"/>
    <lineage>
        <taxon>Bacteria</taxon>
        <taxon>Pseudomonadati</taxon>
        <taxon>Bacteroidota</taxon>
        <taxon>Saprospiria</taxon>
        <taxon>Saprospirales</taxon>
        <taxon>Lewinellaceae</taxon>
        <taxon>Neolewinella</taxon>
    </lineage>
</organism>
<dbReference type="PANTHER" id="PTHR10204">
    <property type="entry name" value="NAD P H OXIDOREDUCTASE-RELATED"/>
    <property type="match status" value="1"/>
</dbReference>
<dbReference type="Proteomes" id="UP000770785">
    <property type="component" value="Unassembled WGS sequence"/>
</dbReference>
<evidence type="ECO:0000256" key="1">
    <source>
        <dbReference type="ARBA" id="ARBA00006252"/>
    </source>
</evidence>
<protein>
    <submittedName>
        <fullName evidence="4">NAD(P)H dehydrogenase (Quinone)</fullName>
        <ecNumber evidence="4">1.6.5.2</ecNumber>
    </submittedName>
</protein>
<comment type="similarity">
    <text evidence="1">Belongs to the NAD(P)H dehydrogenase (quinone) family.</text>
</comment>
<evidence type="ECO:0000313" key="5">
    <source>
        <dbReference type="Proteomes" id="UP000770785"/>
    </source>
</evidence>
<dbReference type="SUPFAM" id="SSF52218">
    <property type="entry name" value="Flavoproteins"/>
    <property type="match status" value="1"/>
</dbReference>
<name>A0ABX0XBI9_9BACT</name>
<dbReference type="EMBL" id="JAATJH010000003">
    <property type="protein sequence ID" value="NJC26625.1"/>
    <property type="molecule type" value="Genomic_DNA"/>
</dbReference>
<feature type="domain" description="Flavodoxin-like fold" evidence="3">
    <location>
        <begin position="3"/>
        <end position="191"/>
    </location>
</feature>
<dbReference type="InterPro" id="IPR003680">
    <property type="entry name" value="Flavodoxin_fold"/>
</dbReference>
<evidence type="ECO:0000256" key="2">
    <source>
        <dbReference type="ARBA" id="ARBA00023002"/>
    </source>
</evidence>
<dbReference type="Pfam" id="PF02525">
    <property type="entry name" value="Flavodoxin_2"/>
    <property type="match status" value="1"/>
</dbReference>
<keyword evidence="2 4" id="KW-0560">Oxidoreductase</keyword>
<dbReference type="PANTHER" id="PTHR10204:SF34">
    <property type="entry name" value="NAD(P)H DEHYDROGENASE [QUINONE] 1 ISOFORM 1"/>
    <property type="match status" value="1"/>
</dbReference>
<accession>A0ABX0XBI9</accession>
<gene>
    <name evidence="4" type="ORF">GGR27_002135</name>
</gene>
<sequence length="194" mass="22043">MANVLLCLTHPNPDSLNGAAAKSIKEIAEKKGHQVRFKDLYRMDFDSILGMKDFTAWGKGEVPADVKAEQKDFDWADKLVFLYPIWWNERPAKLKGYFDRVLTKPWAWDMNEKGLVQNMTGKSAMVAVTYGSPDGLYDFLTIDQNHIMDNMKKGTLRFCGVDVQEIVETYGVLAEESKPDAHLTAVKEAAERFF</sequence>
<keyword evidence="5" id="KW-1185">Reference proteome</keyword>
<dbReference type="Gene3D" id="3.40.50.360">
    <property type="match status" value="1"/>
</dbReference>
<dbReference type="InterPro" id="IPR051545">
    <property type="entry name" value="NAD(P)H_dehydrogenase_qn"/>
</dbReference>
<dbReference type="EC" id="1.6.5.2" evidence="4"/>
<dbReference type="RefSeq" id="WP_168037392.1">
    <property type="nucleotide sequence ID" value="NZ_JAATJH010000003.1"/>
</dbReference>